<dbReference type="SUPFAM" id="SSF56784">
    <property type="entry name" value="HAD-like"/>
    <property type="match status" value="1"/>
</dbReference>
<dbReference type="InterPro" id="IPR023214">
    <property type="entry name" value="HAD_sf"/>
</dbReference>
<dbReference type="OrthoDB" id="9797743at2"/>
<accession>A0A1G9U9B6</accession>
<proteinExistence type="predicted"/>
<evidence type="ECO:0000313" key="1">
    <source>
        <dbReference type="EMBL" id="SDM56541.1"/>
    </source>
</evidence>
<dbReference type="InterPro" id="IPR036412">
    <property type="entry name" value="HAD-like_sf"/>
</dbReference>
<reference evidence="2" key="1">
    <citation type="submission" date="2016-10" db="EMBL/GenBank/DDBJ databases">
        <authorList>
            <person name="Varghese N."/>
            <person name="Submissions S."/>
        </authorList>
    </citation>
    <scope>NUCLEOTIDE SEQUENCE [LARGE SCALE GENOMIC DNA]</scope>
    <source>
        <strain evidence="2">DSM 19110</strain>
    </source>
</reference>
<dbReference type="RefSeq" id="WP_143010429.1">
    <property type="nucleotide sequence ID" value="NZ_JABMKU010000005.1"/>
</dbReference>
<dbReference type="Proteomes" id="UP000183200">
    <property type="component" value="Unassembled WGS sequence"/>
</dbReference>
<evidence type="ECO:0000313" key="2">
    <source>
        <dbReference type="Proteomes" id="UP000183200"/>
    </source>
</evidence>
<dbReference type="EMBL" id="FNGY01000004">
    <property type="protein sequence ID" value="SDM56541.1"/>
    <property type="molecule type" value="Genomic_DNA"/>
</dbReference>
<keyword evidence="2" id="KW-1185">Reference proteome</keyword>
<name>A0A1G9U9B6_9SPHI</name>
<protein>
    <submittedName>
        <fullName evidence="1">Uncharacterized protein</fullName>
    </submittedName>
</protein>
<dbReference type="AlphaFoldDB" id="A0A1G9U9B6"/>
<gene>
    <name evidence="1" type="ORF">SAMN05421820_104107</name>
</gene>
<sequence>MKNSPLTSKIKCVIFNLDELIQSAGVKEVLISLDLPYCVVSIRSKASMEHLLKIAGLLTFFGEDRIFSNSDPLIFFDTARSIGFEPAECAVVDRSDIGLDLARKGDFCVLGMDDGTNRTKLENKGILVFNEFPDLIELIDLFNAEVELEIKRY</sequence>
<organism evidence="1 2">
    <name type="scientific">Pedobacter steynii</name>
    <dbReference type="NCBI Taxonomy" id="430522"/>
    <lineage>
        <taxon>Bacteria</taxon>
        <taxon>Pseudomonadati</taxon>
        <taxon>Bacteroidota</taxon>
        <taxon>Sphingobacteriia</taxon>
        <taxon>Sphingobacteriales</taxon>
        <taxon>Sphingobacteriaceae</taxon>
        <taxon>Pedobacter</taxon>
    </lineage>
</organism>
<dbReference type="Gene3D" id="3.40.50.1000">
    <property type="entry name" value="HAD superfamily/HAD-like"/>
    <property type="match status" value="1"/>
</dbReference>